<keyword evidence="9" id="KW-1185">Reference proteome</keyword>
<sequence>MSGRIARLARRFAEDSLFRNAVFLMASTGIMSVLGFVFWIFVARLYPTEEIGMASAVISISLLVSNISMLGLNVSLIRFLPDSRAPSAEINAALLVAGGVAMAASALYALVGTTLATSLPFFTADVGRGTLFCVLLAATAVNSLTDSVFIANRRAHYHTVAYTVFGTVRLIMALVLVRFEALGIFLAYTAAGCLALLLSLWYMKRGCGYRLLARPAFGPLWRTRRFAVNNYVGLLLTGLPTQIVPSIIVARLGGHEAAYYTMAVNIANVLTIVPMAVEQAFLAEGSNSAAEDPARRRHWKAARLLFSIIVPMVAITLLAGPYLLHIFGREYAEGSTRLLEILAVSTIFLGVSALCTSMLNMQQRTGWIIVVQGATTAVILTCAHLFLPLGLQGIGLAFLTGSAVGAGAHVTIQILHHRRADPRTGQIPHAQDPIGPSRERVP</sequence>
<dbReference type="GO" id="GO:0005886">
    <property type="term" value="C:plasma membrane"/>
    <property type="evidence" value="ECO:0007669"/>
    <property type="project" value="UniProtKB-SubCell"/>
</dbReference>
<keyword evidence="5 7" id="KW-0472">Membrane</keyword>
<dbReference type="PANTHER" id="PTHR30250">
    <property type="entry name" value="PST FAMILY PREDICTED COLANIC ACID TRANSPORTER"/>
    <property type="match status" value="1"/>
</dbReference>
<feature type="transmembrane region" description="Helical" evidence="7">
    <location>
        <begin position="54"/>
        <end position="80"/>
    </location>
</feature>
<evidence type="ECO:0000256" key="5">
    <source>
        <dbReference type="ARBA" id="ARBA00023136"/>
    </source>
</evidence>
<comment type="caution">
    <text evidence="8">The sequence shown here is derived from an EMBL/GenBank/DDBJ whole genome shotgun (WGS) entry which is preliminary data.</text>
</comment>
<feature type="transmembrane region" description="Helical" evidence="7">
    <location>
        <begin position="157"/>
        <end position="176"/>
    </location>
</feature>
<evidence type="ECO:0000256" key="2">
    <source>
        <dbReference type="ARBA" id="ARBA00022475"/>
    </source>
</evidence>
<reference evidence="8" key="1">
    <citation type="submission" date="2021-11" db="EMBL/GenBank/DDBJ databases">
        <title>Streptomyces corallinus and Kineosporia corallina sp. nov., two new coral-derived marine actinobacteria.</title>
        <authorList>
            <person name="Buangrab K."/>
            <person name="Sutthacheep M."/>
            <person name="Yeemin T."/>
            <person name="Harunari E."/>
            <person name="Igarashi Y."/>
            <person name="Sripreechasak P."/>
            <person name="Kanchanasin P."/>
            <person name="Tanasupawat S."/>
            <person name="Phongsopitanun W."/>
        </authorList>
    </citation>
    <scope>NUCLEOTIDE SEQUENCE</scope>
    <source>
        <strain evidence="8">JCM 31032</strain>
    </source>
</reference>
<dbReference type="Pfam" id="PF01943">
    <property type="entry name" value="Polysacc_synt"/>
    <property type="match status" value="1"/>
</dbReference>
<proteinExistence type="predicted"/>
<dbReference type="Proteomes" id="UP001138997">
    <property type="component" value="Unassembled WGS sequence"/>
</dbReference>
<keyword evidence="3 7" id="KW-0812">Transmembrane</keyword>
<feature type="transmembrane region" description="Helical" evidence="7">
    <location>
        <begin position="366"/>
        <end position="387"/>
    </location>
</feature>
<feature type="transmembrane region" description="Helical" evidence="7">
    <location>
        <begin position="258"/>
        <end position="283"/>
    </location>
</feature>
<dbReference type="PANTHER" id="PTHR30250:SF11">
    <property type="entry name" value="O-ANTIGEN TRANSPORTER-RELATED"/>
    <property type="match status" value="1"/>
</dbReference>
<feature type="transmembrane region" description="Helical" evidence="7">
    <location>
        <begin position="126"/>
        <end position="145"/>
    </location>
</feature>
<evidence type="ECO:0000256" key="4">
    <source>
        <dbReference type="ARBA" id="ARBA00022989"/>
    </source>
</evidence>
<name>A0A9X1NBW5_9ACTN</name>
<feature type="transmembrane region" description="Helical" evidence="7">
    <location>
        <begin position="393"/>
        <end position="415"/>
    </location>
</feature>
<feature type="transmembrane region" description="Helical" evidence="7">
    <location>
        <begin position="304"/>
        <end position="327"/>
    </location>
</feature>
<feature type="transmembrane region" description="Helical" evidence="7">
    <location>
        <begin position="231"/>
        <end position="252"/>
    </location>
</feature>
<evidence type="ECO:0000313" key="8">
    <source>
        <dbReference type="EMBL" id="MCD5311288.1"/>
    </source>
</evidence>
<gene>
    <name evidence="8" type="ORF">LR394_10285</name>
</gene>
<evidence type="ECO:0000256" key="6">
    <source>
        <dbReference type="SAM" id="MobiDB-lite"/>
    </source>
</evidence>
<dbReference type="InterPro" id="IPR050833">
    <property type="entry name" value="Poly_Biosynth_Transport"/>
</dbReference>
<dbReference type="InterPro" id="IPR002797">
    <property type="entry name" value="Polysacc_synth"/>
</dbReference>
<dbReference type="EMBL" id="JAJOMB010000004">
    <property type="protein sequence ID" value="MCD5311288.1"/>
    <property type="molecule type" value="Genomic_DNA"/>
</dbReference>
<evidence type="ECO:0000256" key="3">
    <source>
        <dbReference type="ARBA" id="ARBA00022692"/>
    </source>
</evidence>
<feature type="transmembrane region" description="Helical" evidence="7">
    <location>
        <begin position="182"/>
        <end position="202"/>
    </location>
</feature>
<accession>A0A9X1NBW5</accession>
<feature type="transmembrane region" description="Helical" evidence="7">
    <location>
        <begin position="339"/>
        <end position="359"/>
    </location>
</feature>
<feature type="transmembrane region" description="Helical" evidence="7">
    <location>
        <begin position="21"/>
        <end position="42"/>
    </location>
</feature>
<evidence type="ECO:0000313" key="9">
    <source>
        <dbReference type="Proteomes" id="UP001138997"/>
    </source>
</evidence>
<feature type="region of interest" description="Disordered" evidence="6">
    <location>
        <begin position="423"/>
        <end position="442"/>
    </location>
</feature>
<evidence type="ECO:0000256" key="1">
    <source>
        <dbReference type="ARBA" id="ARBA00004651"/>
    </source>
</evidence>
<keyword evidence="4 7" id="KW-1133">Transmembrane helix</keyword>
<protein>
    <submittedName>
        <fullName evidence="8">Oligosaccharide flippase family protein</fullName>
    </submittedName>
</protein>
<dbReference type="RefSeq" id="WP_231440466.1">
    <property type="nucleotide sequence ID" value="NZ_JAJOMB010000004.1"/>
</dbReference>
<evidence type="ECO:0000256" key="7">
    <source>
        <dbReference type="SAM" id="Phobius"/>
    </source>
</evidence>
<organism evidence="8 9">
    <name type="scientific">Kineosporia babensis</name>
    <dbReference type="NCBI Taxonomy" id="499548"/>
    <lineage>
        <taxon>Bacteria</taxon>
        <taxon>Bacillati</taxon>
        <taxon>Actinomycetota</taxon>
        <taxon>Actinomycetes</taxon>
        <taxon>Kineosporiales</taxon>
        <taxon>Kineosporiaceae</taxon>
        <taxon>Kineosporia</taxon>
    </lineage>
</organism>
<feature type="transmembrane region" description="Helical" evidence="7">
    <location>
        <begin position="92"/>
        <end position="111"/>
    </location>
</feature>
<dbReference type="AlphaFoldDB" id="A0A9X1NBW5"/>
<keyword evidence="2" id="KW-1003">Cell membrane</keyword>
<comment type="subcellular location">
    <subcellularLocation>
        <location evidence="1">Cell membrane</location>
        <topology evidence="1">Multi-pass membrane protein</topology>
    </subcellularLocation>
</comment>